<keyword evidence="3" id="KW-0645">Protease</keyword>
<dbReference type="PANTHER" id="PTHR43592">
    <property type="entry name" value="CAAX AMINO TERMINAL PROTEASE"/>
    <property type="match status" value="1"/>
</dbReference>
<protein>
    <submittedName>
        <fullName evidence="3">CPBP family intramembrane metalloprotease</fullName>
    </submittedName>
</protein>
<feature type="transmembrane region" description="Helical" evidence="1">
    <location>
        <begin position="257"/>
        <end position="279"/>
    </location>
</feature>
<organism evidence="3 4">
    <name type="scientific">Romeriopsis navalis LEGE 11480</name>
    <dbReference type="NCBI Taxonomy" id="2777977"/>
    <lineage>
        <taxon>Bacteria</taxon>
        <taxon>Bacillati</taxon>
        <taxon>Cyanobacteriota</taxon>
        <taxon>Cyanophyceae</taxon>
        <taxon>Leptolyngbyales</taxon>
        <taxon>Leptolyngbyaceae</taxon>
        <taxon>Romeriopsis</taxon>
        <taxon>Romeriopsis navalis</taxon>
    </lineage>
</organism>
<keyword evidence="1" id="KW-1133">Transmembrane helix</keyword>
<dbReference type="InterPro" id="IPR003675">
    <property type="entry name" value="Rce1/LyrA-like_dom"/>
</dbReference>
<keyword evidence="1" id="KW-0812">Transmembrane</keyword>
<dbReference type="GO" id="GO:0008237">
    <property type="term" value="F:metallopeptidase activity"/>
    <property type="evidence" value="ECO:0007669"/>
    <property type="project" value="UniProtKB-KW"/>
</dbReference>
<evidence type="ECO:0000259" key="2">
    <source>
        <dbReference type="Pfam" id="PF02517"/>
    </source>
</evidence>
<dbReference type="GO" id="GO:0080120">
    <property type="term" value="P:CAAX-box protein maturation"/>
    <property type="evidence" value="ECO:0007669"/>
    <property type="project" value="UniProtKB-ARBA"/>
</dbReference>
<dbReference type="EMBL" id="JADEXQ010000019">
    <property type="protein sequence ID" value="MBE9029637.1"/>
    <property type="molecule type" value="Genomic_DNA"/>
</dbReference>
<keyword evidence="3" id="KW-0482">Metalloprotease</keyword>
<keyword evidence="3" id="KW-0378">Hydrolase</keyword>
<dbReference type="GO" id="GO:0004175">
    <property type="term" value="F:endopeptidase activity"/>
    <property type="evidence" value="ECO:0007669"/>
    <property type="project" value="UniProtKB-ARBA"/>
</dbReference>
<feature type="transmembrane region" description="Helical" evidence="1">
    <location>
        <begin position="50"/>
        <end position="69"/>
    </location>
</feature>
<gene>
    <name evidence="3" type="ORF">IQ266_07830</name>
</gene>
<accession>A0A928VL46</accession>
<feature type="transmembrane region" description="Helical" evidence="1">
    <location>
        <begin position="94"/>
        <end position="117"/>
    </location>
</feature>
<reference evidence="3" key="1">
    <citation type="submission" date="2020-10" db="EMBL/GenBank/DDBJ databases">
        <authorList>
            <person name="Castelo-Branco R."/>
            <person name="Eusebio N."/>
            <person name="Adriana R."/>
            <person name="Vieira A."/>
            <person name="Brugerolle De Fraissinette N."/>
            <person name="Rezende De Castro R."/>
            <person name="Schneider M.P."/>
            <person name="Vasconcelos V."/>
            <person name="Leao P.N."/>
        </authorList>
    </citation>
    <scope>NUCLEOTIDE SEQUENCE</scope>
    <source>
        <strain evidence="3">LEGE 11480</strain>
    </source>
</reference>
<comment type="caution">
    <text evidence="3">The sequence shown here is derived from an EMBL/GenBank/DDBJ whole genome shotgun (WGS) entry which is preliminary data.</text>
</comment>
<dbReference type="RefSeq" id="WP_264324455.1">
    <property type="nucleotide sequence ID" value="NZ_JADEXQ010000019.1"/>
</dbReference>
<dbReference type="Pfam" id="PF02517">
    <property type="entry name" value="Rce1-like"/>
    <property type="match status" value="1"/>
</dbReference>
<sequence length="306" mass="33928">MPRPLLPGFNPFRQVTAREVVYLYLLMAFLSGAGINGLQQLTGLAAADPFWTSIRYISLMVPLAGGLLWRIEMTGGKRQFVLGKLPRRTRWSRLFGLTIATLVTSLGSFMLFAYLWYSLNPDSITKLVDGMTQLKSSLRPTDSVLPGISRALTFFTLIIAAPLTEEVIFRGILLQRWATKWNTPIALLLTSALFGILHLNFIGAGILGLVAGVLYYQTKSLWAPVALHAINNTIASLSLVLPANVQKTSTPEQFEQIFGQGWTGLIWLAVALPWVVIFLRKNWPRKHALIPYELNQSAAVMTADSV</sequence>
<feature type="domain" description="CAAX prenyl protease 2/Lysostaphin resistance protein A-like" evidence="2">
    <location>
        <begin position="151"/>
        <end position="234"/>
    </location>
</feature>
<feature type="transmembrane region" description="Helical" evidence="1">
    <location>
        <begin position="21"/>
        <end position="38"/>
    </location>
</feature>
<name>A0A928VL46_9CYAN</name>
<dbReference type="Proteomes" id="UP000625316">
    <property type="component" value="Unassembled WGS sequence"/>
</dbReference>
<evidence type="ECO:0000313" key="4">
    <source>
        <dbReference type="Proteomes" id="UP000625316"/>
    </source>
</evidence>
<evidence type="ECO:0000313" key="3">
    <source>
        <dbReference type="EMBL" id="MBE9029637.1"/>
    </source>
</evidence>
<evidence type="ECO:0000256" key="1">
    <source>
        <dbReference type="SAM" id="Phobius"/>
    </source>
</evidence>
<keyword evidence="1" id="KW-0472">Membrane</keyword>
<feature type="transmembrane region" description="Helical" evidence="1">
    <location>
        <begin position="144"/>
        <end position="164"/>
    </location>
</feature>
<feature type="transmembrane region" description="Helical" evidence="1">
    <location>
        <begin position="185"/>
        <end position="216"/>
    </location>
</feature>
<dbReference type="PANTHER" id="PTHR43592:SF15">
    <property type="entry name" value="CAAX AMINO TERMINAL PROTEASE FAMILY PROTEIN"/>
    <property type="match status" value="1"/>
</dbReference>
<proteinExistence type="predicted"/>
<keyword evidence="4" id="KW-1185">Reference proteome</keyword>
<dbReference type="AlphaFoldDB" id="A0A928VL46"/>